<dbReference type="InterPro" id="IPR050266">
    <property type="entry name" value="AB_hydrolase_sf"/>
</dbReference>
<dbReference type="Proteomes" id="UP000054010">
    <property type="component" value="Unassembled WGS sequence"/>
</dbReference>
<dbReference type="EMBL" id="ADVR01000029">
    <property type="protein sequence ID" value="EFO81051.1"/>
    <property type="molecule type" value="Genomic_DNA"/>
</dbReference>
<keyword evidence="2" id="KW-0378">Hydrolase</keyword>
<dbReference type="PRINTS" id="PR00412">
    <property type="entry name" value="EPOXHYDRLASE"/>
</dbReference>
<dbReference type="InterPro" id="IPR029058">
    <property type="entry name" value="AB_hydrolase_fold"/>
</dbReference>
<dbReference type="eggNOG" id="COG2267">
    <property type="taxonomic scope" value="Bacteria"/>
</dbReference>
<proteinExistence type="predicted"/>
<reference evidence="2 3" key="1">
    <citation type="journal article" date="2011" name="J. Bacteriol.">
        <title>Draft genome sequence of the anoxygenic filamentous phototrophic bacterium Oscillochloris trichoides subsp. DG-6.</title>
        <authorList>
            <person name="Kuznetsov B.B."/>
            <person name="Ivanovsky R.N."/>
            <person name="Keppen O.I."/>
            <person name="Sukhacheva M.V."/>
            <person name="Bumazhkin B.K."/>
            <person name="Patutina E.O."/>
            <person name="Beletsky A.V."/>
            <person name="Mardanov A.V."/>
            <person name="Baslerov R.V."/>
            <person name="Panteleeva A.N."/>
            <person name="Kolganova T.V."/>
            <person name="Ravin N.V."/>
            <person name="Skryabin K.G."/>
        </authorList>
    </citation>
    <scope>NUCLEOTIDE SEQUENCE [LARGE SCALE GENOMIC DNA]</scope>
    <source>
        <strain evidence="2 3">DG-6</strain>
    </source>
</reference>
<feature type="domain" description="AB hydrolase-1" evidence="1">
    <location>
        <begin position="75"/>
        <end position="173"/>
    </location>
</feature>
<organism evidence="2 3">
    <name type="scientific">Oscillochloris trichoides DG-6</name>
    <dbReference type="NCBI Taxonomy" id="765420"/>
    <lineage>
        <taxon>Bacteria</taxon>
        <taxon>Bacillati</taxon>
        <taxon>Chloroflexota</taxon>
        <taxon>Chloroflexia</taxon>
        <taxon>Chloroflexales</taxon>
        <taxon>Chloroflexineae</taxon>
        <taxon>Oscillochloridaceae</taxon>
        <taxon>Oscillochloris</taxon>
    </lineage>
</organism>
<evidence type="ECO:0000313" key="3">
    <source>
        <dbReference type="Proteomes" id="UP000054010"/>
    </source>
</evidence>
<protein>
    <submittedName>
        <fullName evidence="2">Alpha/beta hydrolase fold protein</fullName>
    </submittedName>
</protein>
<dbReference type="PANTHER" id="PTHR43798:SF33">
    <property type="entry name" value="HYDROLASE, PUTATIVE (AFU_ORTHOLOGUE AFUA_2G14860)-RELATED"/>
    <property type="match status" value="1"/>
</dbReference>
<dbReference type="InterPro" id="IPR000073">
    <property type="entry name" value="AB_hydrolase_1"/>
</dbReference>
<dbReference type="InterPro" id="IPR000639">
    <property type="entry name" value="Epox_hydrolase-like"/>
</dbReference>
<dbReference type="PRINTS" id="PR00111">
    <property type="entry name" value="ABHYDROLASE"/>
</dbReference>
<comment type="caution">
    <text evidence="2">The sequence shown here is derived from an EMBL/GenBank/DDBJ whole genome shotgun (WGS) entry which is preliminary data.</text>
</comment>
<dbReference type="OrthoDB" id="9773293at2"/>
<dbReference type="Pfam" id="PF00561">
    <property type="entry name" value="Abhydrolase_1"/>
    <property type="match status" value="1"/>
</dbReference>
<dbReference type="SUPFAM" id="SSF53474">
    <property type="entry name" value="alpha/beta-Hydrolases"/>
    <property type="match status" value="1"/>
</dbReference>
<gene>
    <name evidence="2" type="ORF">OSCT_1082</name>
</gene>
<evidence type="ECO:0000259" key="1">
    <source>
        <dbReference type="Pfam" id="PF00561"/>
    </source>
</evidence>
<dbReference type="AlphaFoldDB" id="E1ICN1"/>
<evidence type="ECO:0000313" key="2">
    <source>
        <dbReference type="EMBL" id="EFO81051.1"/>
    </source>
</evidence>
<accession>E1ICN1</accession>
<dbReference type="GO" id="GO:0016020">
    <property type="term" value="C:membrane"/>
    <property type="evidence" value="ECO:0007669"/>
    <property type="project" value="TreeGrafter"/>
</dbReference>
<sequence length="330" mass="36905">MNGQIMTAPAPSSTLPTQKYVEYRAEVEAKLAGKLSHGERRRLEHEYELLKRAQFITLNGVVHHYQDVGPRDGEPLVLVHGWDCSAFWWHHIIDPLAAAGYRVINYDLKGHGFSDNDPAHGYTVAGFSEDLRALGDALKLEPQHVASFSLGAFIALHYGATVPDRVRSLTFFNFSLMGYNRVASAVLPVTLDTIFNRVLRPITRTGFWPLPFVYARLVLAQNTPTIGDIKLGTLSLRYCEPAAIRISTHELARREVLDAVPEQMRRVKQPTLLVAGAGDPVMRPNDGRKLMALAQHGTYLEVPKCGHLILFELPEQVVQILRLFLRGVRG</sequence>
<dbReference type="PANTHER" id="PTHR43798">
    <property type="entry name" value="MONOACYLGLYCEROL LIPASE"/>
    <property type="match status" value="1"/>
</dbReference>
<keyword evidence="3" id="KW-1185">Reference proteome</keyword>
<dbReference type="Gene3D" id="3.40.50.1820">
    <property type="entry name" value="alpha/beta hydrolase"/>
    <property type="match status" value="1"/>
</dbReference>
<dbReference type="GO" id="GO:0016787">
    <property type="term" value="F:hydrolase activity"/>
    <property type="evidence" value="ECO:0007669"/>
    <property type="project" value="UniProtKB-KW"/>
</dbReference>
<dbReference type="STRING" id="765420.OSCT_1082"/>
<dbReference type="HOGENOM" id="CLU_020336_13_2_0"/>
<name>E1ICN1_9CHLR</name>